<reference evidence="2 3" key="2">
    <citation type="journal article" date="2017" name="Int. J. Syst. Evol. Microbiol.">
        <title>Gordonia phthalatica sp. nov., a di-n-butyl phthalate-degrading bacterium isolated from activated sludge.</title>
        <authorList>
            <person name="Jin D."/>
            <person name="Kong X."/>
            <person name="Jia M."/>
            <person name="Yu X."/>
            <person name="Wang X."/>
            <person name="Zhuang X."/>
            <person name="Deng Y."/>
            <person name="Bai Z."/>
        </authorList>
    </citation>
    <scope>NUCLEOTIDE SEQUENCE [LARGE SCALE GENOMIC DNA]</scope>
    <source>
        <strain evidence="2 3">QH-11</strain>
    </source>
</reference>
<dbReference type="RefSeq" id="WP_062391351.1">
    <property type="nucleotide sequence ID" value="NZ_CP011853.1"/>
</dbReference>
<dbReference type="Gene3D" id="3.90.1150.10">
    <property type="entry name" value="Aspartate Aminotransferase, domain 1"/>
    <property type="match status" value="1"/>
</dbReference>
<dbReference type="EMBL" id="CP011853">
    <property type="protein sequence ID" value="ALG83401.1"/>
    <property type="molecule type" value="Genomic_DNA"/>
</dbReference>
<dbReference type="AlphaFoldDB" id="A0A0N9N6G7"/>
<dbReference type="Gene3D" id="3.40.640.10">
    <property type="entry name" value="Type I PLP-dependent aspartate aminotransferase-like (Major domain)"/>
    <property type="match status" value="1"/>
</dbReference>
<dbReference type="InterPro" id="IPR015422">
    <property type="entry name" value="PyrdxlP-dep_Trfase_small"/>
</dbReference>
<dbReference type="InterPro" id="IPR015421">
    <property type="entry name" value="PyrdxlP-dep_Trfase_major"/>
</dbReference>
<dbReference type="Proteomes" id="UP000063789">
    <property type="component" value="Chromosome"/>
</dbReference>
<dbReference type="PANTHER" id="PTHR43586:SF21">
    <property type="entry name" value="PYRIDOXAL PHOSPHATE (PLP)-DEPENDENT ASPARTATE AMINOTRANSFERASE SUPERFAMILY"/>
    <property type="match status" value="1"/>
</dbReference>
<organism evidence="2 3">
    <name type="scientific">Gordonia phthalatica</name>
    <dbReference type="NCBI Taxonomy" id="1136941"/>
    <lineage>
        <taxon>Bacteria</taxon>
        <taxon>Bacillati</taxon>
        <taxon>Actinomycetota</taxon>
        <taxon>Actinomycetes</taxon>
        <taxon>Mycobacteriales</taxon>
        <taxon>Gordoniaceae</taxon>
        <taxon>Gordonia</taxon>
    </lineage>
</organism>
<evidence type="ECO:0000259" key="1">
    <source>
        <dbReference type="Pfam" id="PF00266"/>
    </source>
</evidence>
<evidence type="ECO:0000313" key="2">
    <source>
        <dbReference type="EMBL" id="ALG83401.1"/>
    </source>
</evidence>
<gene>
    <name evidence="2" type="ORF">ACH46_01320</name>
</gene>
<feature type="domain" description="Aminotransferase class V" evidence="1">
    <location>
        <begin position="20"/>
        <end position="390"/>
    </location>
</feature>
<dbReference type="KEGG" id="goq:ACH46_01320"/>
<proteinExistence type="predicted"/>
<name>A0A0N9N6G7_9ACTN</name>
<dbReference type="SUPFAM" id="SSF53383">
    <property type="entry name" value="PLP-dependent transferases"/>
    <property type="match status" value="1"/>
</dbReference>
<dbReference type="OrthoDB" id="7592443at2"/>
<dbReference type="PANTHER" id="PTHR43586">
    <property type="entry name" value="CYSTEINE DESULFURASE"/>
    <property type="match status" value="1"/>
</dbReference>
<sequence>MPFDIASVRGLFPALGDGWIYFDPQAGMQIPDSVASAVSRGFRSYPVAAGRHSPQARAAAGVVDDARAAVADLLGADPAGVVLGSSRAALMSALVDALPLSAWRGRNIVLSRSDDEAVLRPAVAGAARYGSQVRWAEIDIEDGSLPAWQFAEVVDEHTSLLAVTLASSVTGAITDIGPIAGHARATGAHLLVDASTAAPYVPLSMSELGADAVMVSAERWGGPGVAAMVFADPARVTSLERISMDPSTTGPARLEREPVPSALLSGLIASVEYLSRLDSSAVGTRRERIVASMDATYEYVHRLLFYLVNSLTHLSNVSVVGPEVHRVPVVSFVVHGVSAVDVCTRLGDNGIAALAAIPSRALTAIGVDEIGGAVTVGLSAYSTPYEVDQLVRVLGSFG</sequence>
<evidence type="ECO:0000313" key="3">
    <source>
        <dbReference type="Proteomes" id="UP000063789"/>
    </source>
</evidence>
<dbReference type="STRING" id="1136941.ACH46_01320"/>
<accession>A0A0N9N6G7</accession>
<keyword evidence="3" id="KW-1185">Reference proteome</keyword>
<dbReference type="Pfam" id="PF00266">
    <property type="entry name" value="Aminotran_5"/>
    <property type="match status" value="1"/>
</dbReference>
<dbReference type="InterPro" id="IPR015424">
    <property type="entry name" value="PyrdxlP-dep_Trfase"/>
</dbReference>
<protein>
    <submittedName>
        <fullName evidence="2">Transposase</fullName>
    </submittedName>
</protein>
<dbReference type="PATRIC" id="fig|1136941.3.peg.270"/>
<dbReference type="InterPro" id="IPR000192">
    <property type="entry name" value="Aminotrans_V_dom"/>
</dbReference>
<reference evidence="3" key="1">
    <citation type="submission" date="2015-06" db="EMBL/GenBank/DDBJ databases">
        <title>Complete genome sequence and metabolic analysis of phthalate degradation pathway in Gordonia sp. QH-11.</title>
        <authorList>
            <person name="Jin D."/>
            <person name="Kong X."/>
            <person name="Bai Z."/>
        </authorList>
    </citation>
    <scope>NUCLEOTIDE SEQUENCE [LARGE SCALE GENOMIC DNA]</scope>
    <source>
        <strain evidence="3">QH-11</strain>
    </source>
</reference>